<proteinExistence type="predicted"/>
<dbReference type="Proteomes" id="UP000770661">
    <property type="component" value="Unassembled WGS sequence"/>
</dbReference>
<accession>A0A8J5CIS1</accession>
<dbReference type="AlphaFoldDB" id="A0A8J5CIS1"/>
<protein>
    <submittedName>
        <fullName evidence="1">Uncharacterized protein</fullName>
    </submittedName>
</protein>
<gene>
    <name evidence="1" type="ORF">GWK47_018153</name>
</gene>
<name>A0A8J5CIS1_CHIOP</name>
<keyword evidence="2" id="KW-1185">Reference proteome</keyword>
<evidence type="ECO:0000313" key="2">
    <source>
        <dbReference type="Proteomes" id="UP000770661"/>
    </source>
</evidence>
<evidence type="ECO:0000313" key="1">
    <source>
        <dbReference type="EMBL" id="KAG0712590.1"/>
    </source>
</evidence>
<comment type="caution">
    <text evidence="1">The sequence shown here is derived from an EMBL/GenBank/DDBJ whole genome shotgun (WGS) entry which is preliminary data.</text>
</comment>
<organism evidence="1 2">
    <name type="scientific">Chionoecetes opilio</name>
    <name type="common">Atlantic snow crab</name>
    <name type="synonym">Cancer opilio</name>
    <dbReference type="NCBI Taxonomy" id="41210"/>
    <lineage>
        <taxon>Eukaryota</taxon>
        <taxon>Metazoa</taxon>
        <taxon>Ecdysozoa</taxon>
        <taxon>Arthropoda</taxon>
        <taxon>Crustacea</taxon>
        <taxon>Multicrustacea</taxon>
        <taxon>Malacostraca</taxon>
        <taxon>Eumalacostraca</taxon>
        <taxon>Eucarida</taxon>
        <taxon>Decapoda</taxon>
        <taxon>Pleocyemata</taxon>
        <taxon>Brachyura</taxon>
        <taxon>Eubrachyura</taxon>
        <taxon>Majoidea</taxon>
        <taxon>Majidae</taxon>
        <taxon>Chionoecetes</taxon>
    </lineage>
</organism>
<reference evidence="1" key="1">
    <citation type="submission" date="2020-07" db="EMBL/GenBank/DDBJ databases">
        <title>The High-quality genome of the commercially important snow crab, Chionoecetes opilio.</title>
        <authorList>
            <person name="Jeong J.-H."/>
            <person name="Ryu S."/>
        </authorList>
    </citation>
    <scope>NUCLEOTIDE SEQUENCE</scope>
    <source>
        <strain evidence="1">MADBK_172401_WGS</strain>
        <tissue evidence="1">Digestive gland</tissue>
    </source>
</reference>
<dbReference type="EMBL" id="JACEEZ010022288">
    <property type="protein sequence ID" value="KAG0712590.1"/>
    <property type="molecule type" value="Genomic_DNA"/>
</dbReference>
<sequence length="105" mass="10710">MMHLGRGSRLGATAWHGSNSLPVAAVSNGSRSCVTMGAGTSSSTSTRDDGVSHSGLDLLLLRWRLLVPGMALSSVLGSGAGEDGRYIFLPRPGCRGAVEPGSLLS</sequence>